<evidence type="ECO:0000256" key="3">
    <source>
        <dbReference type="ARBA" id="ARBA00018392"/>
    </source>
</evidence>
<dbReference type="PROSITE" id="PS50035">
    <property type="entry name" value="PLD"/>
    <property type="match status" value="2"/>
</dbReference>
<keyword evidence="6" id="KW-0732">Signal</keyword>
<dbReference type="InterPro" id="IPR025202">
    <property type="entry name" value="PLD-like_dom"/>
</dbReference>
<dbReference type="RefSeq" id="WP_208414184.1">
    <property type="nucleotide sequence ID" value="NZ_BAAADC010000001.1"/>
</dbReference>
<dbReference type="PANTHER" id="PTHR10185:SF17">
    <property type="entry name" value="GM01519P-RELATED"/>
    <property type="match status" value="1"/>
</dbReference>
<dbReference type="InterPro" id="IPR001736">
    <property type="entry name" value="PLipase_D/transphosphatidylase"/>
</dbReference>
<dbReference type="GO" id="GO:0005576">
    <property type="term" value="C:extracellular region"/>
    <property type="evidence" value="ECO:0007669"/>
    <property type="project" value="UniProtKB-SubCell"/>
</dbReference>
<reference evidence="8 9" key="1">
    <citation type="submission" date="2020-03" db="EMBL/GenBank/DDBJ databases">
        <title>Genomic Encyclopedia of Type Strains, Phase IV (KMG-IV): sequencing the most valuable type-strain genomes for metagenomic binning, comparative biology and taxonomic classification.</title>
        <authorList>
            <person name="Goeker M."/>
        </authorList>
    </citation>
    <scope>NUCLEOTIDE SEQUENCE [LARGE SCALE GENOMIC DNA]</scope>
    <source>
        <strain evidence="8 9">DSM 19867</strain>
    </source>
</reference>
<comment type="caution">
    <text evidence="8">The sequence shown here is derived from an EMBL/GenBank/DDBJ whole genome shotgun (WGS) entry which is preliminary data.</text>
</comment>
<comment type="function">
    <text evidence="1">Could be a virulence factor.</text>
</comment>
<dbReference type="GO" id="GO:0003824">
    <property type="term" value="F:catalytic activity"/>
    <property type="evidence" value="ECO:0007669"/>
    <property type="project" value="InterPro"/>
</dbReference>
<feature type="domain" description="PLD phosphodiesterase" evidence="7">
    <location>
        <begin position="327"/>
        <end position="354"/>
    </location>
</feature>
<keyword evidence="9" id="KW-1185">Reference proteome</keyword>
<proteinExistence type="predicted"/>
<evidence type="ECO:0000256" key="2">
    <source>
        <dbReference type="ARBA" id="ARBA00004613"/>
    </source>
</evidence>
<protein>
    <recommendedName>
        <fullName evidence="3">Phospholipase D</fullName>
    </recommendedName>
    <alternativeName>
        <fullName evidence="5">Choline phosphatase</fullName>
    </alternativeName>
</protein>
<name>A0A846MVS0_9PROT</name>
<evidence type="ECO:0000256" key="1">
    <source>
        <dbReference type="ARBA" id="ARBA00003145"/>
    </source>
</evidence>
<dbReference type="PANTHER" id="PTHR10185">
    <property type="entry name" value="PHOSPHOLIPASE D - RELATED"/>
    <property type="match status" value="1"/>
</dbReference>
<gene>
    <name evidence="8" type="ORF">FHS83_000415</name>
</gene>
<dbReference type="SMART" id="SM00155">
    <property type="entry name" value="PLDc"/>
    <property type="match status" value="2"/>
</dbReference>
<evidence type="ECO:0000256" key="5">
    <source>
        <dbReference type="ARBA" id="ARBA00029594"/>
    </source>
</evidence>
<dbReference type="CDD" id="cd09107">
    <property type="entry name" value="PLDc_vPLD3_4_5_like_2"/>
    <property type="match status" value="1"/>
</dbReference>
<dbReference type="EMBL" id="JAASRM010000001">
    <property type="protein sequence ID" value="NIK87097.1"/>
    <property type="molecule type" value="Genomic_DNA"/>
</dbReference>
<feature type="domain" description="PLD phosphodiesterase" evidence="7">
    <location>
        <begin position="135"/>
        <end position="162"/>
    </location>
</feature>
<evidence type="ECO:0000259" key="7">
    <source>
        <dbReference type="PROSITE" id="PS50035"/>
    </source>
</evidence>
<dbReference type="Pfam" id="PF13091">
    <property type="entry name" value="PLDc_2"/>
    <property type="match status" value="2"/>
</dbReference>
<dbReference type="GO" id="GO:0006793">
    <property type="term" value="P:phosphorus metabolic process"/>
    <property type="evidence" value="ECO:0007669"/>
    <property type="project" value="UniProtKB-ARBA"/>
</dbReference>
<keyword evidence="4" id="KW-0964">Secreted</keyword>
<evidence type="ECO:0000313" key="8">
    <source>
        <dbReference type="EMBL" id="NIK87097.1"/>
    </source>
</evidence>
<dbReference type="SUPFAM" id="SSF56024">
    <property type="entry name" value="Phospholipase D/nuclease"/>
    <property type="match status" value="2"/>
</dbReference>
<accession>A0A846MVS0</accession>
<dbReference type="Gene3D" id="3.30.870.10">
    <property type="entry name" value="Endonuclease Chain A"/>
    <property type="match status" value="2"/>
</dbReference>
<feature type="chain" id="PRO_5032428567" description="Phospholipase D" evidence="6">
    <location>
        <begin position="24"/>
        <end position="404"/>
    </location>
</feature>
<organism evidence="8 9">
    <name type="scientific">Rhizomicrobium palustre</name>
    <dbReference type="NCBI Taxonomy" id="189966"/>
    <lineage>
        <taxon>Bacteria</taxon>
        <taxon>Pseudomonadati</taxon>
        <taxon>Pseudomonadota</taxon>
        <taxon>Alphaproteobacteria</taxon>
        <taxon>Micropepsales</taxon>
        <taxon>Micropepsaceae</taxon>
        <taxon>Rhizomicrobium</taxon>
    </lineage>
</organism>
<sequence>MRGMKQAGLAAGLCALVCLPANAEFAIPGFELVHTLPVGAGLNPLDVRDAATVWCEMIDHAKTSIDLEQFYATSEPGSALDKVISRLEAAAARGVKIRFLMENVGNRMSDTTTLARLKAIKGIEFRELAFADVSGDGIIHAKFFVVDGKSAFVGSHNFDWRALEHIDETGLKIDDKTMVSELAAIFVRDWEDQARIAAGKPVQSATDAKAAIIGDGQAVLVASPADHNPAGVADSQAMLVDLIAHAKKNIRITVMEYSPLGQKRQYYPVIDTALRAASQRGVKIELLVANWNLSRFKQPYLKSLAVLPNVDLRVVTIPEAQSGFIPFARVVHTKTMTIDDEIAWVGTSNWEGGYFDHSRNIEIVLKNPAMAAKLNALHDQLWQAPFTKPLEITRDYPAPHPGTP</sequence>
<evidence type="ECO:0000313" key="9">
    <source>
        <dbReference type="Proteomes" id="UP000570514"/>
    </source>
</evidence>
<dbReference type="Proteomes" id="UP000570514">
    <property type="component" value="Unassembled WGS sequence"/>
</dbReference>
<evidence type="ECO:0000256" key="4">
    <source>
        <dbReference type="ARBA" id="ARBA00022525"/>
    </source>
</evidence>
<dbReference type="InterPro" id="IPR050874">
    <property type="entry name" value="Diverse_PLD-related"/>
</dbReference>
<comment type="subcellular location">
    <subcellularLocation>
        <location evidence="2">Secreted</location>
    </subcellularLocation>
</comment>
<feature type="signal peptide" evidence="6">
    <location>
        <begin position="1"/>
        <end position="23"/>
    </location>
</feature>
<evidence type="ECO:0000256" key="6">
    <source>
        <dbReference type="SAM" id="SignalP"/>
    </source>
</evidence>
<dbReference type="AlphaFoldDB" id="A0A846MVS0"/>